<proteinExistence type="predicted"/>
<dbReference type="Proteomes" id="UP000194159">
    <property type="component" value="Plasmid pRetNXC12d"/>
</dbReference>
<gene>
    <name evidence="1" type="ORF">NXC12_PD00001</name>
</gene>
<reference evidence="1 2" key="1">
    <citation type="submission" date="2017-04" db="EMBL/GenBank/DDBJ databases">
        <title>Complete genome sequences of Rhizobium genomic linages associated to common bean (phaseolus vulgaris).</title>
        <authorList>
            <person name="Santamaria R.I."/>
            <person name="Bustos P."/>
            <person name="Perez-Carrascal O."/>
            <person name="Martinez-Flores I."/>
            <person name="Juarez S."/>
            <person name="Lozano L."/>
            <person name="Miranda F."/>
            <person name="Vinuesa P."/>
            <person name="Martinez-Romero E."/>
            <person name="Cevallos M.A."/>
            <person name="Romero D."/>
            <person name="Davila G."/>
            <person name="Gonzalez V."/>
        </authorList>
    </citation>
    <scope>NUCLEOTIDE SEQUENCE [LARGE SCALE GENOMIC DNA]</scope>
    <source>
        <strain evidence="1 2">NXC12</strain>
        <plasmid evidence="2">pretnxc12d</plasmid>
    </source>
</reference>
<dbReference type="EMBL" id="CP020910">
    <property type="protein sequence ID" value="ARQ13114.1"/>
    <property type="molecule type" value="Genomic_DNA"/>
</dbReference>
<dbReference type="AlphaFoldDB" id="A0AAN1BKU5"/>
<evidence type="ECO:0000313" key="1">
    <source>
        <dbReference type="EMBL" id="ARQ13114.1"/>
    </source>
</evidence>
<name>A0AAN1BKU5_RHIET</name>
<protein>
    <submittedName>
        <fullName evidence="1">Uncharacterized protein</fullName>
    </submittedName>
</protein>
<geneLocation type="plasmid" evidence="2">
    <name>pretnxc12d</name>
</geneLocation>
<accession>A0AAN1BKU5</accession>
<organism evidence="1 2">
    <name type="scientific">Rhizobium etli</name>
    <dbReference type="NCBI Taxonomy" id="29449"/>
    <lineage>
        <taxon>Bacteria</taxon>
        <taxon>Pseudomonadati</taxon>
        <taxon>Pseudomonadota</taxon>
        <taxon>Alphaproteobacteria</taxon>
        <taxon>Hyphomicrobiales</taxon>
        <taxon>Rhizobiaceae</taxon>
        <taxon>Rhizobium/Agrobacterium group</taxon>
        <taxon>Rhizobium</taxon>
    </lineage>
</organism>
<sequence length="50" mass="5650">MPMLFFTISWMKNYAGRDPKDPPKGGGGFPRSQRYCGEELNFVGCEDGYV</sequence>
<evidence type="ECO:0000313" key="2">
    <source>
        <dbReference type="Proteomes" id="UP000194159"/>
    </source>
</evidence>
<keyword evidence="1" id="KW-0614">Plasmid</keyword>